<evidence type="ECO:0000313" key="2">
    <source>
        <dbReference type="Proteomes" id="UP001303760"/>
    </source>
</evidence>
<reference evidence="1" key="1">
    <citation type="journal article" date="2023" name="Mol. Phylogenet. Evol.">
        <title>Genome-scale phylogeny and comparative genomics of the fungal order Sordariales.</title>
        <authorList>
            <person name="Hensen N."/>
            <person name="Bonometti L."/>
            <person name="Westerberg I."/>
            <person name="Brannstrom I.O."/>
            <person name="Guillou S."/>
            <person name="Cros-Aarteil S."/>
            <person name="Calhoun S."/>
            <person name="Haridas S."/>
            <person name="Kuo A."/>
            <person name="Mondo S."/>
            <person name="Pangilinan J."/>
            <person name="Riley R."/>
            <person name="LaButti K."/>
            <person name="Andreopoulos B."/>
            <person name="Lipzen A."/>
            <person name="Chen C."/>
            <person name="Yan M."/>
            <person name="Daum C."/>
            <person name="Ng V."/>
            <person name="Clum A."/>
            <person name="Steindorff A."/>
            <person name="Ohm R.A."/>
            <person name="Martin F."/>
            <person name="Silar P."/>
            <person name="Natvig D.O."/>
            <person name="Lalanne C."/>
            <person name="Gautier V."/>
            <person name="Ament-Velasquez S.L."/>
            <person name="Kruys A."/>
            <person name="Hutchinson M.I."/>
            <person name="Powell A.J."/>
            <person name="Barry K."/>
            <person name="Miller A.N."/>
            <person name="Grigoriev I.V."/>
            <person name="Debuchy R."/>
            <person name="Gladieux P."/>
            <person name="Hiltunen Thoren M."/>
            <person name="Johannesson H."/>
        </authorList>
    </citation>
    <scope>NUCLEOTIDE SEQUENCE</scope>
    <source>
        <strain evidence="1">CBS 532.94</strain>
    </source>
</reference>
<protein>
    <recommendedName>
        <fullName evidence="3">Cytochrome P450</fullName>
    </recommendedName>
</protein>
<feature type="non-terminal residue" evidence="1">
    <location>
        <position position="1"/>
    </location>
</feature>
<keyword evidence="2" id="KW-1185">Reference proteome</keyword>
<evidence type="ECO:0000313" key="1">
    <source>
        <dbReference type="EMBL" id="KAK4235188.1"/>
    </source>
</evidence>
<dbReference type="AlphaFoldDB" id="A0AAN7H968"/>
<accession>A0AAN7H968</accession>
<dbReference type="InterPro" id="IPR001128">
    <property type="entry name" value="Cyt_P450"/>
</dbReference>
<gene>
    <name evidence="1" type="ORF">C8A03DRAFT_18029</name>
</gene>
<reference evidence="1" key="2">
    <citation type="submission" date="2023-05" db="EMBL/GenBank/DDBJ databases">
        <authorList>
            <consortium name="Lawrence Berkeley National Laboratory"/>
            <person name="Steindorff A."/>
            <person name="Hensen N."/>
            <person name="Bonometti L."/>
            <person name="Westerberg I."/>
            <person name="Brannstrom I.O."/>
            <person name="Guillou S."/>
            <person name="Cros-Aarteil S."/>
            <person name="Calhoun S."/>
            <person name="Haridas S."/>
            <person name="Kuo A."/>
            <person name="Mondo S."/>
            <person name="Pangilinan J."/>
            <person name="Riley R."/>
            <person name="Labutti K."/>
            <person name="Andreopoulos B."/>
            <person name="Lipzen A."/>
            <person name="Chen C."/>
            <person name="Yanf M."/>
            <person name="Daum C."/>
            <person name="Ng V."/>
            <person name="Clum A."/>
            <person name="Ohm R."/>
            <person name="Martin F."/>
            <person name="Silar P."/>
            <person name="Natvig D."/>
            <person name="Lalanne C."/>
            <person name="Gautier V."/>
            <person name="Ament-Velasquez S.L."/>
            <person name="Kruys A."/>
            <person name="Hutchinson M.I."/>
            <person name="Powell A.J."/>
            <person name="Barry K."/>
            <person name="Miller A.N."/>
            <person name="Grigoriev I.V."/>
            <person name="Debuchy R."/>
            <person name="Gladieux P."/>
            <person name="Thoren M.H."/>
            <person name="Johannesson H."/>
        </authorList>
    </citation>
    <scope>NUCLEOTIDE SEQUENCE</scope>
    <source>
        <strain evidence="1">CBS 532.94</strain>
    </source>
</reference>
<dbReference type="GO" id="GO:0005506">
    <property type="term" value="F:iron ion binding"/>
    <property type="evidence" value="ECO:0007669"/>
    <property type="project" value="InterPro"/>
</dbReference>
<dbReference type="SUPFAM" id="SSF48264">
    <property type="entry name" value="Cytochrome P450"/>
    <property type="match status" value="1"/>
</dbReference>
<dbReference type="GO" id="GO:0020037">
    <property type="term" value="F:heme binding"/>
    <property type="evidence" value="ECO:0007669"/>
    <property type="project" value="InterPro"/>
</dbReference>
<dbReference type="Pfam" id="PF00067">
    <property type="entry name" value="p450"/>
    <property type="match status" value="1"/>
</dbReference>
<sequence length="90" mass="9771">RAFEFGPRACIGQTLAMTELKAALVMTVRAFEIRSAYEEWDALVPGREGEARMVNGIRAYQAEKGGGGAHPADVFPRRIVVGGHEVAKVE</sequence>
<dbReference type="InterPro" id="IPR036396">
    <property type="entry name" value="Cyt_P450_sf"/>
</dbReference>
<dbReference type="GO" id="GO:0016705">
    <property type="term" value="F:oxidoreductase activity, acting on paired donors, with incorporation or reduction of molecular oxygen"/>
    <property type="evidence" value="ECO:0007669"/>
    <property type="project" value="InterPro"/>
</dbReference>
<organism evidence="1 2">
    <name type="scientific">Achaetomium macrosporum</name>
    <dbReference type="NCBI Taxonomy" id="79813"/>
    <lineage>
        <taxon>Eukaryota</taxon>
        <taxon>Fungi</taxon>
        <taxon>Dikarya</taxon>
        <taxon>Ascomycota</taxon>
        <taxon>Pezizomycotina</taxon>
        <taxon>Sordariomycetes</taxon>
        <taxon>Sordariomycetidae</taxon>
        <taxon>Sordariales</taxon>
        <taxon>Chaetomiaceae</taxon>
        <taxon>Achaetomium</taxon>
    </lineage>
</organism>
<evidence type="ECO:0008006" key="3">
    <source>
        <dbReference type="Google" id="ProtNLM"/>
    </source>
</evidence>
<proteinExistence type="predicted"/>
<dbReference type="Gene3D" id="1.10.630.10">
    <property type="entry name" value="Cytochrome P450"/>
    <property type="match status" value="1"/>
</dbReference>
<dbReference type="EMBL" id="MU860289">
    <property type="protein sequence ID" value="KAK4235188.1"/>
    <property type="molecule type" value="Genomic_DNA"/>
</dbReference>
<dbReference type="GO" id="GO:0004497">
    <property type="term" value="F:monooxygenase activity"/>
    <property type="evidence" value="ECO:0007669"/>
    <property type="project" value="InterPro"/>
</dbReference>
<dbReference type="Proteomes" id="UP001303760">
    <property type="component" value="Unassembled WGS sequence"/>
</dbReference>
<comment type="caution">
    <text evidence="1">The sequence shown here is derived from an EMBL/GenBank/DDBJ whole genome shotgun (WGS) entry which is preliminary data.</text>
</comment>
<name>A0AAN7H968_9PEZI</name>